<evidence type="ECO:0000256" key="1">
    <source>
        <dbReference type="SAM" id="Phobius"/>
    </source>
</evidence>
<protein>
    <submittedName>
        <fullName evidence="2">Uncharacterized protein</fullName>
    </submittedName>
</protein>
<dbReference type="AlphaFoldDB" id="A0A3N1D146"/>
<proteinExistence type="predicted"/>
<dbReference type="EMBL" id="RJKE01000001">
    <property type="protein sequence ID" value="ROO87255.1"/>
    <property type="molecule type" value="Genomic_DNA"/>
</dbReference>
<accession>A0A3N1D146</accession>
<keyword evidence="1" id="KW-0472">Membrane</keyword>
<dbReference type="RefSeq" id="WP_170201223.1">
    <property type="nucleotide sequence ID" value="NZ_RJKE01000001.1"/>
</dbReference>
<keyword evidence="3" id="KW-1185">Reference proteome</keyword>
<keyword evidence="1" id="KW-0812">Transmembrane</keyword>
<feature type="transmembrane region" description="Helical" evidence="1">
    <location>
        <begin position="30"/>
        <end position="49"/>
    </location>
</feature>
<evidence type="ECO:0000313" key="3">
    <source>
        <dbReference type="Proteomes" id="UP000272400"/>
    </source>
</evidence>
<gene>
    <name evidence="2" type="ORF">EDD29_4849</name>
</gene>
<evidence type="ECO:0000313" key="2">
    <source>
        <dbReference type="EMBL" id="ROO87255.1"/>
    </source>
</evidence>
<sequence length="52" mass="5473">MATAAAPSAVLIVVLARMHGNSITEEALRQIYRVAVIVMIVVMAVRGHLGGD</sequence>
<organism evidence="2 3">
    <name type="scientific">Actinocorallia herbida</name>
    <dbReference type="NCBI Taxonomy" id="58109"/>
    <lineage>
        <taxon>Bacteria</taxon>
        <taxon>Bacillati</taxon>
        <taxon>Actinomycetota</taxon>
        <taxon>Actinomycetes</taxon>
        <taxon>Streptosporangiales</taxon>
        <taxon>Thermomonosporaceae</taxon>
        <taxon>Actinocorallia</taxon>
    </lineage>
</organism>
<reference evidence="2 3" key="1">
    <citation type="submission" date="2018-11" db="EMBL/GenBank/DDBJ databases">
        <title>Sequencing the genomes of 1000 actinobacteria strains.</title>
        <authorList>
            <person name="Klenk H.-P."/>
        </authorList>
    </citation>
    <scope>NUCLEOTIDE SEQUENCE [LARGE SCALE GENOMIC DNA]</scope>
    <source>
        <strain evidence="2 3">DSM 44254</strain>
    </source>
</reference>
<name>A0A3N1D146_9ACTN</name>
<dbReference type="Proteomes" id="UP000272400">
    <property type="component" value="Unassembled WGS sequence"/>
</dbReference>
<keyword evidence="1" id="KW-1133">Transmembrane helix</keyword>
<comment type="caution">
    <text evidence="2">The sequence shown here is derived from an EMBL/GenBank/DDBJ whole genome shotgun (WGS) entry which is preliminary data.</text>
</comment>